<dbReference type="InterPro" id="IPR039425">
    <property type="entry name" value="RNA_pol_sigma-70-like"/>
</dbReference>
<dbReference type="Pfam" id="PF08281">
    <property type="entry name" value="Sigma70_r4_2"/>
    <property type="match status" value="1"/>
</dbReference>
<dbReference type="GO" id="GO:0016987">
    <property type="term" value="F:sigma factor activity"/>
    <property type="evidence" value="ECO:0007669"/>
    <property type="project" value="UniProtKB-KW"/>
</dbReference>
<evidence type="ECO:0000259" key="7">
    <source>
        <dbReference type="Pfam" id="PF04542"/>
    </source>
</evidence>
<accession>A0A517PDK5</accession>
<dbReference type="InterPro" id="IPR013249">
    <property type="entry name" value="RNA_pol_sigma70_r4_t2"/>
</dbReference>
<dbReference type="InterPro" id="IPR014284">
    <property type="entry name" value="RNA_pol_sigma-70_dom"/>
</dbReference>
<keyword evidence="3" id="KW-0731">Sigma factor</keyword>
<dbReference type="Pfam" id="PF04542">
    <property type="entry name" value="Sigma70_r2"/>
    <property type="match status" value="1"/>
</dbReference>
<dbReference type="InterPro" id="IPR036388">
    <property type="entry name" value="WH-like_DNA-bd_sf"/>
</dbReference>
<dbReference type="Proteomes" id="UP000318741">
    <property type="component" value="Chromosome"/>
</dbReference>
<reference evidence="9 10" key="1">
    <citation type="submission" date="2019-02" db="EMBL/GenBank/DDBJ databases">
        <title>Deep-cultivation of Planctomycetes and their phenomic and genomic characterization uncovers novel biology.</title>
        <authorList>
            <person name="Wiegand S."/>
            <person name="Jogler M."/>
            <person name="Boedeker C."/>
            <person name="Pinto D."/>
            <person name="Vollmers J."/>
            <person name="Rivas-Marin E."/>
            <person name="Kohn T."/>
            <person name="Peeters S.H."/>
            <person name="Heuer A."/>
            <person name="Rast P."/>
            <person name="Oberbeckmann S."/>
            <person name="Bunk B."/>
            <person name="Jeske O."/>
            <person name="Meyerdierks A."/>
            <person name="Storesund J.E."/>
            <person name="Kallscheuer N."/>
            <person name="Luecker S."/>
            <person name="Lage O.M."/>
            <person name="Pohl T."/>
            <person name="Merkel B.J."/>
            <person name="Hornburger P."/>
            <person name="Mueller R.-W."/>
            <person name="Bruemmer F."/>
            <person name="Labrenz M."/>
            <person name="Spormann A.M."/>
            <person name="Op den Camp H."/>
            <person name="Overmann J."/>
            <person name="Amann R."/>
            <person name="Jetten M.S.M."/>
            <person name="Mascher T."/>
            <person name="Medema M.H."/>
            <person name="Devos D.P."/>
            <person name="Kaster A.-K."/>
            <person name="Ovreas L."/>
            <person name="Rohde M."/>
            <person name="Galperin M.Y."/>
            <person name="Jogler C."/>
        </authorList>
    </citation>
    <scope>NUCLEOTIDE SEQUENCE [LARGE SCALE GENOMIC DNA]</scope>
    <source>
        <strain evidence="9 10">CA12</strain>
    </source>
</reference>
<organism evidence="9 10">
    <name type="scientific">Alienimonas californiensis</name>
    <dbReference type="NCBI Taxonomy" id="2527989"/>
    <lineage>
        <taxon>Bacteria</taxon>
        <taxon>Pseudomonadati</taxon>
        <taxon>Planctomycetota</taxon>
        <taxon>Planctomycetia</taxon>
        <taxon>Planctomycetales</taxon>
        <taxon>Planctomycetaceae</taxon>
        <taxon>Alienimonas</taxon>
    </lineage>
</organism>
<dbReference type="PANTHER" id="PTHR43133">
    <property type="entry name" value="RNA POLYMERASE ECF-TYPE SIGMA FACTO"/>
    <property type="match status" value="1"/>
</dbReference>
<evidence type="ECO:0000256" key="2">
    <source>
        <dbReference type="ARBA" id="ARBA00023015"/>
    </source>
</evidence>
<dbReference type="KEGG" id="acaf:CA12_35930"/>
<dbReference type="RefSeq" id="WP_242688002.1">
    <property type="nucleotide sequence ID" value="NZ_CP036265.1"/>
</dbReference>
<dbReference type="SUPFAM" id="SSF88946">
    <property type="entry name" value="Sigma2 domain of RNA polymerase sigma factors"/>
    <property type="match status" value="1"/>
</dbReference>
<feature type="region of interest" description="Disordered" evidence="6">
    <location>
        <begin position="1"/>
        <end position="35"/>
    </location>
</feature>
<keyword evidence="2" id="KW-0805">Transcription regulation</keyword>
<feature type="domain" description="RNA polymerase sigma factor 70 region 4 type 2" evidence="8">
    <location>
        <begin position="165"/>
        <end position="217"/>
    </location>
</feature>
<evidence type="ECO:0000256" key="6">
    <source>
        <dbReference type="SAM" id="MobiDB-lite"/>
    </source>
</evidence>
<dbReference type="NCBIfam" id="TIGR02937">
    <property type="entry name" value="sigma70-ECF"/>
    <property type="match status" value="1"/>
</dbReference>
<protein>
    <submittedName>
        <fullName evidence="9">ECF RNA polymerase sigma factor SigW</fullName>
    </submittedName>
</protein>
<dbReference type="GO" id="GO:0003677">
    <property type="term" value="F:DNA binding"/>
    <property type="evidence" value="ECO:0007669"/>
    <property type="project" value="UniProtKB-KW"/>
</dbReference>
<evidence type="ECO:0000259" key="8">
    <source>
        <dbReference type="Pfam" id="PF08281"/>
    </source>
</evidence>
<dbReference type="InterPro" id="IPR013325">
    <property type="entry name" value="RNA_pol_sigma_r2"/>
</dbReference>
<dbReference type="CDD" id="cd06171">
    <property type="entry name" value="Sigma70_r4"/>
    <property type="match status" value="1"/>
</dbReference>
<comment type="similarity">
    <text evidence="1">Belongs to the sigma-70 factor family. ECF subfamily.</text>
</comment>
<evidence type="ECO:0000256" key="3">
    <source>
        <dbReference type="ARBA" id="ARBA00023082"/>
    </source>
</evidence>
<evidence type="ECO:0000313" key="9">
    <source>
        <dbReference type="EMBL" id="QDT17468.1"/>
    </source>
</evidence>
<dbReference type="InterPro" id="IPR013324">
    <property type="entry name" value="RNA_pol_sigma_r3/r4-like"/>
</dbReference>
<dbReference type="Gene3D" id="1.10.10.10">
    <property type="entry name" value="Winged helix-like DNA-binding domain superfamily/Winged helix DNA-binding domain"/>
    <property type="match status" value="1"/>
</dbReference>
<gene>
    <name evidence="9" type="primary">sigW_4</name>
    <name evidence="9" type="ORF">CA12_35930</name>
</gene>
<sequence length="226" mass="24973">MPDVAPTAARRSAAESAAGRTVPLPTSGEAASPSALRDPNVQLMLQVRDGDEAAFAELVEKFQARLVTVFTHLVGDRSLAEDLSQEAFLRVYRARTGYVPTAKFSTWLYRIAHNLASNARRGLGRKKEIRVDPKVGSATGTHEQMAVEKSGLMPSRLFAKDELREKVREALDTLSDRQKLAVLLHRFEGMPYADIAETMELSPAAVKSLLARARENLRSKLEPYVK</sequence>
<dbReference type="SUPFAM" id="SSF88659">
    <property type="entry name" value="Sigma3 and sigma4 domains of RNA polymerase sigma factors"/>
    <property type="match status" value="1"/>
</dbReference>
<dbReference type="Gene3D" id="1.10.1740.10">
    <property type="match status" value="1"/>
</dbReference>
<keyword evidence="10" id="KW-1185">Reference proteome</keyword>
<evidence type="ECO:0000256" key="5">
    <source>
        <dbReference type="ARBA" id="ARBA00023163"/>
    </source>
</evidence>
<feature type="compositionally biased region" description="Low complexity" evidence="6">
    <location>
        <begin position="8"/>
        <end position="18"/>
    </location>
</feature>
<keyword evidence="4" id="KW-0238">DNA-binding</keyword>
<dbReference type="PANTHER" id="PTHR43133:SF8">
    <property type="entry name" value="RNA POLYMERASE SIGMA FACTOR HI_1459-RELATED"/>
    <property type="match status" value="1"/>
</dbReference>
<evidence type="ECO:0000313" key="10">
    <source>
        <dbReference type="Proteomes" id="UP000318741"/>
    </source>
</evidence>
<dbReference type="AlphaFoldDB" id="A0A517PDK5"/>
<keyword evidence="5" id="KW-0804">Transcription</keyword>
<dbReference type="GO" id="GO:0006352">
    <property type="term" value="P:DNA-templated transcription initiation"/>
    <property type="evidence" value="ECO:0007669"/>
    <property type="project" value="InterPro"/>
</dbReference>
<feature type="domain" description="RNA polymerase sigma-70 region 2" evidence="7">
    <location>
        <begin position="58"/>
        <end position="125"/>
    </location>
</feature>
<name>A0A517PDK5_9PLAN</name>
<dbReference type="EMBL" id="CP036265">
    <property type="protein sequence ID" value="QDT17468.1"/>
    <property type="molecule type" value="Genomic_DNA"/>
</dbReference>
<proteinExistence type="inferred from homology"/>
<evidence type="ECO:0000256" key="4">
    <source>
        <dbReference type="ARBA" id="ARBA00023125"/>
    </source>
</evidence>
<dbReference type="InterPro" id="IPR007627">
    <property type="entry name" value="RNA_pol_sigma70_r2"/>
</dbReference>
<evidence type="ECO:0000256" key="1">
    <source>
        <dbReference type="ARBA" id="ARBA00010641"/>
    </source>
</evidence>